<feature type="domain" description="Tyr recombinase" evidence="10">
    <location>
        <begin position="153"/>
        <end position="326"/>
    </location>
</feature>
<dbReference type="GO" id="GO:0003677">
    <property type="term" value="F:DNA binding"/>
    <property type="evidence" value="ECO:0007669"/>
    <property type="project" value="UniProtKB-UniRule"/>
</dbReference>
<dbReference type="SUPFAM" id="SSF56349">
    <property type="entry name" value="DNA breaking-rejoining enzymes"/>
    <property type="match status" value="1"/>
</dbReference>
<dbReference type="Gene3D" id="1.10.150.130">
    <property type="match status" value="1"/>
</dbReference>
<dbReference type="InterPro" id="IPR010998">
    <property type="entry name" value="Integrase_recombinase_N"/>
</dbReference>
<dbReference type="PANTHER" id="PTHR30349:SF77">
    <property type="entry name" value="TYROSINE RECOMBINASE XERC"/>
    <property type="match status" value="1"/>
</dbReference>
<evidence type="ECO:0000256" key="1">
    <source>
        <dbReference type="ARBA" id="ARBA00004496"/>
    </source>
</evidence>
<dbReference type="NCBIfam" id="NF040815">
    <property type="entry name" value="recomb_XerA_Arch"/>
    <property type="match status" value="1"/>
</dbReference>
<keyword evidence="7" id="KW-0233">DNA recombination</keyword>
<dbReference type="InterPro" id="IPR050090">
    <property type="entry name" value="Tyrosine_recombinase_XerCD"/>
</dbReference>
<feature type="domain" description="Core-binding (CB)" evidence="11">
    <location>
        <begin position="50"/>
        <end position="132"/>
    </location>
</feature>
<proteinExistence type="predicted"/>
<dbReference type="PANTHER" id="PTHR30349">
    <property type="entry name" value="PHAGE INTEGRASE-RELATED"/>
    <property type="match status" value="1"/>
</dbReference>
<dbReference type="GO" id="GO:0051301">
    <property type="term" value="P:cell division"/>
    <property type="evidence" value="ECO:0007669"/>
    <property type="project" value="UniProtKB-KW"/>
</dbReference>
<gene>
    <name evidence="12" type="ORF">CTM62_02955</name>
</gene>
<dbReference type="Proteomes" id="UP000229630">
    <property type="component" value="Chromosome 1"/>
</dbReference>
<keyword evidence="4" id="KW-0159">Chromosome partition</keyword>
<dbReference type="InterPro" id="IPR002104">
    <property type="entry name" value="Integrase_catalytic"/>
</dbReference>
<evidence type="ECO:0000313" key="12">
    <source>
        <dbReference type="EMBL" id="ATV25778.1"/>
    </source>
</evidence>
<evidence type="ECO:0000259" key="11">
    <source>
        <dbReference type="PROSITE" id="PS51900"/>
    </source>
</evidence>
<dbReference type="CDD" id="cd00397">
    <property type="entry name" value="DNA_BRE_C"/>
    <property type="match status" value="1"/>
</dbReference>
<dbReference type="RefSeq" id="WP_100018907.1">
    <property type="nucleotide sequence ID" value="NZ_CP024723.1"/>
</dbReference>
<dbReference type="InterPro" id="IPR004107">
    <property type="entry name" value="Integrase_SAM-like_N"/>
</dbReference>
<keyword evidence="5" id="KW-0229">DNA integration</keyword>
<sequence>MQEKIVKYILTEMSDSLDSKQQVRLQEVLLTAFEQVVMMPTESEERQREQTNSELLKAFISAKKIEGCSEKTLCYYQSSIEALLNCEQKQIGDIGTNDIRTYLACYQEERGISRVTIDNLRRIFSSFFAWLEDEDYIAKSPVRRIHKVRTESLVKEVISDENIEVLRDTCHEIRDLAMIDLLASTGMRVGELAKMNREDIDFHERQCVVFGKGNKEREVYFNARTKIHLKRYLESRSDNNPALFVSLSMPYNRLTIGGVETRLRQLGKRAGLNKVHPHKFRRTLATMAIDKGMPIEQVQRLLGHVKIDTTLHYAMVNQANVKMAHRKYIG</sequence>
<evidence type="ECO:0000256" key="8">
    <source>
        <dbReference type="ARBA" id="ARBA00023306"/>
    </source>
</evidence>
<organism evidence="12 13">
    <name type="scientific">Prevotella intermedia</name>
    <dbReference type="NCBI Taxonomy" id="28131"/>
    <lineage>
        <taxon>Bacteria</taxon>
        <taxon>Pseudomonadati</taxon>
        <taxon>Bacteroidota</taxon>
        <taxon>Bacteroidia</taxon>
        <taxon>Bacteroidales</taxon>
        <taxon>Prevotellaceae</taxon>
        <taxon>Prevotella</taxon>
    </lineage>
</organism>
<dbReference type="InterPro" id="IPR011010">
    <property type="entry name" value="DNA_brk_join_enz"/>
</dbReference>
<dbReference type="Pfam" id="PF13495">
    <property type="entry name" value="Phage_int_SAM_4"/>
    <property type="match status" value="1"/>
</dbReference>
<dbReference type="PROSITE" id="PS51898">
    <property type="entry name" value="TYR_RECOMBINASE"/>
    <property type="match status" value="1"/>
</dbReference>
<name>A0A2D3L5C3_PREIN</name>
<keyword evidence="2" id="KW-0963">Cytoplasm</keyword>
<evidence type="ECO:0000256" key="6">
    <source>
        <dbReference type="ARBA" id="ARBA00023125"/>
    </source>
</evidence>
<keyword evidence="8" id="KW-0131">Cell cycle</keyword>
<dbReference type="EMBL" id="CP024723">
    <property type="protein sequence ID" value="ATV25778.1"/>
    <property type="molecule type" value="Genomic_DNA"/>
</dbReference>
<reference evidence="12 13" key="1">
    <citation type="submission" date="2017-11" db="EMBL/GenBank/DDBJ databases">
        <title>Genome sequencing of Prevotella intermedia KCOM 2837.</title>
        <authorList>
            <person name="Kook J.-K."/>
            <person name="Park S.-N."/>
            <person name="Lim Y.K."/>
        </authorList>
    </citation>
    <scope>NUCLEOTIDE SEQUENCE [LARGE SCALE GENOMIC DNA]</scope>
    <source>
        <strain evidence="12 13">KCOM 2837</strain>
    </source>
</reference>
<evidence type="ECO:0000256" key="4">
    <source>
        <dbReference type="ARBA" id="ARBA00022829"/>
    </source>
</evidence>
<protein>
    <submittedName>
        <fullName evidence="12">Integrase</fullName>
    </submittedName>
</protein>
<dbReference type="GO" id="GO:0007059">
    <property type="term" value="P:chromosome segregation"/>
    <property type="evidence" value="ECO:0007669"/>
    <property type="project" value="UniProtKB-KW"/>
</dbReference>
<evidence type="ECO:0000259" key="10">
    <source>
        <dbReference type="PROSITE" id="PS51898"/>
    </source>
</evidence>
<dbReference type="InterPro" id="IPR013762">
    <property type="entry name" value="Integrase-like_cat_sf"/>
</dbReference>
<dbReference type="GO" id="GO:0006310">
    <property type="term" value="P:DNA recombination"/>
    <property type="evidence" value="ECO:0007669"/>
    <property type="project" value="UniProtKB-KW"/>
</dbReference>
<keyword evidence="6 9" id="KW-0238">DNA-binding</keyword>
<comment type="subcellular location">
    <subcellularLocation>
        <location evidence="1">Cytoplasm</location>
    </subcellularLocation>
</comment>
<evidence type="ECO:0000313" key="13">
    <source>
        <dbReference type="Proteomes" id="UP000229630"/>
    </source>
</evidence>
<dbReference type="GO" id="GO:0015074">
    <property type="term" value="P:DNA integration"/>
    <property type="evidence" value="ECO:0007669"/>
    <property type="project" value="UniProtKB-KW"/>
</dbReference>
<dbReference type="Gene3D" id="1.10.443.10">
    <property type="entry name" value="Intergrase catalytic core"/>
    <property type="match status" value="1"/>
</dbReference>
<accession>A0A2D3L5C3</accession>
<evidence type="ECO:0000256" key="3">
    <source>
        <dbReference type="ARBA" id="ARBA00022618"/>
    </source>
</evidence>
<evidence type="ECO:0000256" key="2">
    <source>
        <dbReference type="ARBA" id="ARBA00022490"/>
    </source>
</evidence>
<evidence type="ECO:0000256" key="7">
    <source>
        <dbReference type="ARBA" id="ARBA00023172"/>
    </source>
</evidence>
<evidence type="ECO:0000256" key="9">
    <source>
        <dbReference type="PROSITE-ProRule" id="PRU01248"/>
    </source>
</evidence>
<dbReference type="PROSITE" id="PS51900">
    <property type="entry name" value="CB"/>
    <property type="match status" value="1"/>
</dbReference>
<keyword evidence="3" id="KW-0132">Cell division</keyword>
<dbReference type="GO" id="GO:0005737">
    <property type="term" value="C:cytoplasm"/>
    <property type="evidence" value="ECO:0007669"/>
    <property type="project" value="UniProtKB-SubCell"/>
</dbReference>
<dbReference type="AlphaFoldDB" id="A0A2D3L5C3"/>
<evidence type="ECO:0000256" key="5">
    <source>
        <dbReference type="ARBA" id="ARBA00022908"/>
    </source>
</evidence>
<dbReference type="InterPro" id="IPR044068">
    <property type="entry name" value="CB"/>
</dbReference>
<dbReference type="Pfam" id="PF00589">
    <property type="entry name" value="Phage_integrase"/>
    <property type="match status" value="1"/>
</dbReference>